<dbReference type="Pfam" id="PF01458">
    <property type="entry name" value="SUFBD_core"/>
    <property type="match status" value="1"/>
</dbReference>
<feature type="domain" description="SUF system FeS cluster assembly SufBD core" evidence="1">
    <location>
        <begin position="31"/>
        <end position="221"/>
    </location>
</feature>
<dbReference type="RefSeq" id="WP_212609837.1">
    <property type="nucleotide sequence ID" value="NZ_CP073910.1"/>
</dbReference>
<evidence type="ECO:0000259" key="1">
    <source>
        <dbReference type="Pfam" id="PF01458"/>
    </source>
</evidence>
<dbReference type="PANTHER" id="PTHR43575:SF1">
    <property type="entry name" value="PROTEIN ABCI7, CHLOROPLASTIC"/>
    <property type="match status" value="1"/>
</dbReference>
<dbReference type="EMBL" id="CP073910">
    <property type="protein sequence ID" value="QUT06464.1"/>
    <property type="molecule type" value="Genomic_DNA"/>
</dbReference>
<evidence type="ECO:0000313" key="2">
    <source>
        <dbReference type="EMBL" id="QUT06464.1"/>
    </source>
</evidence>
<evidence type="ECO:0000313" key="3">
    <source>
        <dbReference type="Proteomes" id="UP000681425"/>
    </source>
</evidence>
<dbReference type="PANTHER" id="PTHR43575">
    <property type="entry name" value="PROTEIN ABCI7, CHLOROPLASTIC"/>
    <property type="match status" value="1"/>
</dbReference>
<dbReference type="InterPro" id="IPR000825">
    <property type="entry name" value="SUF_FeS_clus_asmbl_SufBD_core"/>
</dbReference>
<dbReference type="Proteomes" id="UP000681425">
    <property type="component" value="Chromosome"/>
</dbReference>
<organism evidence="2 3">
    <name type="scientific">Sphingobium phenoxybenzoativorans</name>
    <dbReference type="NCBI Taxonomy" id="1592790"/>
    <lineage>
        <taxon>Bacteria</taxon>
        <taxon>Pseudomonadati</taxon>
        <taxon>Pseudomonadota</taxon>
        <taxon>Alphaproteobacteria</taxon>
        <taxon>Sphingomonadales</taxon>
        <taxon>Sphingomonadaceae</taxon>
        <taxon>Sphingobium</taxon>
    </lineage>
</organism>
<dbReference type="SUPFAM" id="SSF101960">
    <property type="entry name" value="Stabilizer of iron transporter SufD"/>
    <property type="match status" value="1"/>
</dbReference>
<keyword evidence="3" id="KW-1185">Reference proteome</keyword>
<name>A0A975K7Y5_9SPHN</name>
<reference evidence="2" key="1">
    <citation type="submission" date="2021-04" db="EMBL/GenBank/DDBJ databases">
        <title>Isolation of p-tert-butylphenol degrading bacteria Sphingobium phenoxybenzoativorans Tas13 from active sludge.</title>
        <authorList>
            <person name="Li Y."/>
        </authorList>
    </citation>
    <scope>NUCLEOTIDE SEQUENCE</scope>
    <source>
        <strain evidence="2">Tas13</strain>
    </source>
</reference>
<accession>A0A975K7Y5</accession>
<protein>
    <submittedName>
        <fullName evidence="2">SufD family Fe-S cluster assembly protein</fullName>
    </submittedName>
</protein>
<dbReference type="InterPro" id="IPR037284">
    <property type="entry name" value="SUF_FeS_clus_asmbl_SufBD_sf"/>
</dbReference>
<proteinExistence type="predicted"/>
<dbReference type="AlphaFoldDB" id="A0A975K7Y5"/>
<dbReference type="GO" id="GO:0016226">
    <property type="term" value="P:iron-sulfur cluster assembly"/>
    <property type="evidence" value="ECO:0007669"/>
    <property type="project" value="InterPro"/>
</dbReference>
<dbReference type="KEGG" id="spph:KFK14_03065"/>
<dbReference type="InterPro" id="IPR055346">
    <property type="entry name" value="Fe-S_cluster_assembly_SufBD"/>
</dbReference>
<sequence>MNSLALPTRRDEAWRYSDLDAVKSVWPIAPATQIDVAAGETAHHHLLQDAADTDVAIHDYVITVADGASCHFHILNSGGRLGRVTLDVTLGDGAHFELGGAIIGGGSQTLEIVTTVTHAKPNATSVQTIRSILGQTATGSYLGKIAVARDAQKTDAAQSVKAMLLDRTATANAKPELEIYADDVKCAHGATVGELDKAALFYMASRGMEPAVAQTLLLRSFIAGVFDSVADEGVRETLETAALARLEKLA</sequence>
<gene>
    <name evidence="2" type="ORF">KFK14_03065</name>
</gene>